<feature type="region of interest" description="Disordered" evidence="8">
    <location>
        <begin position="1"/>
        <end position="21"/>
    </location>
</feature>
<evidence type="ECO:0000259" key="10">
    <source>
        <dbReference type="PROSITE" id="PS51194"/>
    </source>
</evidence>
<evidence type="ECO:0000256" key="1">
    <source>
        <dbReference type="ARBA" id="ARBA00012552"/>
    </source>
</evidence>
<dbReference type="InParanoid" id="B4LQY1"/>
<gene>
    <name evidence="11" type="primary">Dvir\GJ22099</name>
    <name evidence="11" type="ORF">Dvir_GJ22099</name>
</gene>
<dbReference type="GO" id="GO:0003678">
    <property type="term" value="F:DNA helicase activity"/>
    <property type="evidence" value="ECO:0007669"/>
    <property type="project" value="TreeGrafter"/>
</dbReference>
<dbReference type="KEGG" id="dvi:6629162"/>
<dbReference type="Gene3D" id="3.40.50.300">
    <property type="entry name" value="P-loop containing nucleotide triphosphate hydrolases"/>
    <property type="match status" value="2"/>
</dbReference>
<dbReference type="CDD" id="cd18791">
    <property type="entry name" value="SF2_C_RHA"/>
    <property type="match status" value="1"/>
</dbReference>
<dbReference type="Pfam" id="PF21010">
    <property type="entry name" value="HA2_C"/>
    <property type="match status" value="1"/>
</dbReference>
<feature type="domain" description="Helicase ATP-binding" evidence="9">
    <location>
        <begin position="152"/>
        <end position="320"/>
    </location>
</feature>
<dbReference type="FunCoup" id="B4LQY1">
    <property type="interactions" value="2450"/>
</dbReference>
<evidence type="ECO:0000259" key="9">
    <source>
        <dbReference type="PROSITE" id="PS51192"/>
    </source>
</evidence>
<dbReference type="InterPro" id="IPR027417">
    <property type="entry name" value="P-loop_NTPase"/>
</dbReference>
<accession>B4LQY1</accession>
<dbReference type="GO" id="GO:0051880">
    <property type="term" value="F:G-quadruplex DNA binding"/>
    <property type="evidence" value="ECO:0007669"/>
    <property type="project" value="TreeGrafter"/>
</dbReference>
<dbReference type="Pfam" id="PF00270">
    <property type="entry name" value="DEAD"/>
    <property type="match status" value="1"/>
</dbReference>
<dbReference type="InterPro" id="IPR011545">
    <property type="entry name" value="DEAD/DEAH_box_helicase_dom"/>
</dbReference>
<dbReference type="PhylomeDB" id="B4LQY1"/>
<dbReference type="PANTHER" id="PTHR18934:SF237">
    <property type="entry name" value="ATP-DEPENDENT DNA_RNA HELICASE DHX36"/>
    <property type="match status" value="1"/>
</dbReference>
<dbReference type="GO" id="GO:0005634">
    <property type="term" value="C:nucleus"/>
    <property type="evidence" value="ECO:0007669"/>
    <property type="project" value="TreeGrafter"/>
</dbReference>
<dbReference type="Gene3D" id="1.20.120.1080">
    <property type="match status" value="1"/>
</dbReference>
<evidence type="ECO:0000256" key="5">
    <source>
        <dbReference type="ARBA" id="ARBA00022840"/>
    </source>
</evidence>
<keyword evidence="3 11" id="KW-0378">Hydrolase</keyword>
<dbReference type="InterPro" id="IPR007502">
    <property type="entry name" value="Helicase-assoc_dom"/>
</dbReference>
<dbReference type="OMA" id="WLQSDKH"/>
<feature type="coiled-coil region" evidence="7">
    <location>
        <begin position="98"/>
        <end position="125"/>
    </location>
</feature>
<dbReference type="STRING" id="7244.B4LQY1"/>
<dbReference type="GO" id="GO:0005524">
    <property type="term" value="F:ATP binding"/>
    <property type="evidence" value="ECO:0007669"/>
    <property type="project" value="UniProtKB-KW"/>
</dbReference>
<keyword evidence="6" id="KW-0694">RNA-binding</keyword>
<keyword evidence="12" id="KW-1185">Reference proteome</keyword>
<dbReference type="PROSITE" id="PS00690">
    <property type="entry name" value="DEAH_ATP_HELICASE"/>
    <property type="match status" value="1"/>
</dbReference>
<dbReference type="InterPro" id="IPR014001">
    <property type="entry name" value="Helicase_ATP-bd"/>
</dbReference>
<reference evidence="11 12" key="1">
    <citation type="journal article" date="2007" name="Nature">
        <title>Evolution of genes and genomes on the Drosophila phylogeny.</title>
        <authorList>
            <consortium name="Drosophila 12 Genomes Consortium"/>
            <person name="Clark A.G."/>
            <person name="Eisen M.B."/>
            <person name="Smith D.R."/>
            <person name="Bergman C.M."/>
            <person name="Oliver B."/>
            <person name="Markow T.A."/>
            <person name="Kaufman T.C."/>
            <person name="Kellis M."/>
            <person name="Gelbart W."/>
            <person name="Iyer V.N."/>
            <person name="Pollard D.A."/>
            <person name="Sackton T.B."/>
            <person name="Larracuente A.M."/>
            <person name="Singh N.D."/>
            <person name="Abad J.P."/>
            <person name="Abt D.N."/>
            <person name="Adryan B."/>
            <person name="Aguade M."/>
            <person name="Akashi H."/>
            <person name="Anderson W.W."/>
            <person name="Aquadro C.F."/>
            <person name="Ardell D.H."/>
            <person name="Arguello R."/>
            <person name="Artieri C.G."/>
            <person name="Barbash D.A."/>
            <person name="Barker D."/>
            <person name="Barsanti P."/>
            <person name="Batterham P."/>
            <person name="Batzoglou S."/>
            <person name="Begun D."/>
            <person name="Bhutkar A."/>
            <person name="Blanco E."/>
            <person name="Bosak S.A."/>
            <person name="Bradley R.K."/>
            <person name="Brand A.D."/>
            <person name="Brent M.R."/>
            <person name="Brooks A.N."/>
            <person name="Brown R.H."/>
            <person name="Butlin R.K."/>
            <person name="Caggese C."/>
            <person name="Calvi B.R."/>
            <person name="Bernardo de Carvalho A."/>
            <person name="Caspi A."/>
            <person name="Castrezana S."/>
            <person name="Celniker S.E."/>
            <person name="Chang J.L."/>
            <person name="Chapple C."/>
            <person name="Chatterji S."/>
            <person name="Chinwalla A."/>
            <person name="Civetta A."/>
            <person name="Clifton S.W."/>
            <person name="Comeron J.M."/>
            <person name="Costello J.C."/>
            <person name="Coyne J.A."/>
            <person name="Daub J."/>
            <person name="David R.G."/>
            <person name="Delcher A.L."/>
            <person name="Delehaunty K."/>
            <person name="Do C.B."/>
            <person name="Ebling H."/>
            <person name="Edwards K."/>
            <person name="Eickbush T."/>
            <person name="Evans J.D."/>
            <person name="Filipski A."/>
            <person name="Findeiss S."/>
            <person name="Freyhult E."/>
            <person name="Fulton L."/>
            <person name="Fulton R."/>
            <person name="Garcia A.C."/>
            <person name="Gardiner A."/>
            <person name="Garfield D.A."/>
            <person name="Garvin B.E."/>
            <person name="Gibson G."/>
            <person name="Gilbert D."/>
            <person name="Gnerre S."/>
            <person name="Godfrey J."/>
            <person name="Good R."/>
            <person name="Gotea V."/>
            <person name="Gravely B."/>
            <person name="Greenberg A.J."/>
            <person name="Griffiths-Jones S."/>
            <person name="Gross S."/>
            <person name="Guigo R."/>
            <person name="Gustafson E.A."/>
            <person name="Haerty W."/>
            <person name="Hahn M.W."/>
            <person name="Halligan D.L."/>
            <person name="Halpern A.L."/>
            <person name="Halter G.M."/>
            <person name="Han M.V."/>
            <person name="Heger A."/>
            <person name="Hillier L."/>
            <person name="Hinrichs A.S."/>
            <person name="Holmes I."/>
            <person name="Hoskins R.A."/>
            <person name="Hubisz M.J."/>
            <person name="Hultmark D."/>
            <person name="Huntley M.A."/>
            <person name="Jaffe D.B."/>
            <person name="Jagadeeshan S."/>
            <person name="Jeck W.R."/>
            <person name="Johnson J."/>
            <person name="Jones C.D."/>
            <person name="Jordan W.C."/>
            <person name="Karpen G.H."/>
            <person name="Kataoka E."/>
            <person name="Keightley P.D."/>
            <person name="Kheradpour P."/>
            <person name="Kirkness E.F."/>
            <person name="Koerich L.B."/>
            <person name="Kristiansen K."/>
            <person name="Kudrna D."/>
            <person name="Kulathinal R.J."/>
            <person name="Kumar S."/>
            <person name="Kwok R."/>
            <person name="Lander E."/>
            <person name="Langley C.H."/>
            <person name="Lapoint R."/>
            <person name="Lazzaro B.P."/>
            <person name="Lee S.J."/>
            <person name="Levesque L."/>
            <person name="Li R."/>
            <person name="Lin C.F."/>
            <person name="Lin M.F."/>
            <person name="Lindblad-Toh K."/>
            <person name="Llopart A."/>
            <person name="Long M."/>
            <person name="Low L."/>
            <person name="Lozovsky E."/>
            <person name="Lu J."/>
            <person name="Luo M."/>
            <person name="Machado C.A."/>
            <person name="Makalowski W."/>
            <person name="Marzo M."/>
            <person name="Matsuda M."/>
            <person name="Matzkin L."/>
            <person name="McAllister B."/>
            <person name="McBride C.S."/>
            <person name="McKernan B."/>
            <person name="McKernan K."/>
            <person name="Mendez-Lago M."/>
            <person name="Minx P."/>
            <person name="Mollenhauer M.U."/>
            <person name="Montooth K."/>
            <person name="Mount S.M."/>
            <person name="Mu X."/>
            <person name="Myers E."/>
            <person name="Negre B."/>
            <person name="Newfeld S."/>
            <person name="Nielsen R."/>
            <person name="Noor M.A."/>
            <person name="O'Grady P."/>
            <person name="Pachter L."/>
            <person name="Papaceit M."/>
            <person name="Parisi M.J."/>
            <person name="Parisi M."/>
            <person name="Parts L."/>
            <person name="Pedersen J.S."/>
            <person name="Pesole G."/>
            <person name="Phillippy A.M."/>
            <person name="Ponting C.P."/>
            <person name="Pop M."/>
            <person name="Porcelli D."/>
            <person name="Powell J.R."/>
            <person name="Prohaska S."/>
            <person name="Pruitt K."/>
            <person name="Puig M."/>
            <person name="Quesneville H."/>
            <person name="Ram K.R."/>
            <person name="Rand D."/>
            <person name="Rasmussen M.D."/>
            <person name="Reed L.K."/>
            <person name="Reenan R."/>
            <person name="Reily A."/>
            <person name="Remington K.A."/>
            <person name="Rieger T.T."/>
            <person name="Ritchie M.G."/>
            <person name="Robin C."/>
            <person name="Rogers Y.H."/>
            <person name="Rohde C."/>
            <person name="Rozas J."/>
            <person name="Rubenfield M.J."/>
            <person name="Ruiz A."/>
            <person name="Russo S."/>
            <person name="Salzberg S.L."/>
            <person name="Sanchez-Gracia A."/>
            <person name="Saranga D.J."/>
            <person name="Sato H."/>
            <person name="Schaeffer S.W."/>
            <person name="Schatz M.C."/>
            <person name="Schlenke T."/>
            <person name="Schwartz R."/>
            <person name="Segarra C."/>
            <person name="Singh R.S."/>
            <person name="Sirot L."/>
            <person name="Sirota M."/>
            <person name="Sisneros N.B."/>
            <person name="Smith C.D."/>
            <person name="Smith T.F."/>
            <person name="Spieth J."/>
            <person name="Stage D.E."/>
            <person name="Stark A."/>
            <person name="Stephan W."/>
            <person name="Strausberg R.L."/>
            <person name="Strempel S."/>
            <person name="Sturgill D."/>
            <person name="Sutton G."/>
            <person name="Sutton G.G."/>
            <person name="Tao W."/>
            <person name="Teichmann S."/>
            <person name="Tobari Y.N."/>
            <person name="Tomimura Y."/>
            <person name="Tsolas J.M."/>
            <person name="Valente V.L."/>
            <person name="Venter E."/>
            <person name="Venter J.C."/>
            <person name="Vicario S."/>
            <person name="Vieira F.G."/>
            <person name="Vilella A.J."/>
            <person name="Villasante A."/>
            <person name="Walenz B."/>
            <person name="Wang J."/>
            <person name="Wasserman M."/>
            <person name="Watts T."/>
            <person name="Wilson D."/>
            <person name="Wilson R.K."/>
            <person name="Wing R.A."/>
            <person name="Wolfner M.F."/>
            <person name="Wong A."/>
            <person name="Wong G.K."/>
            <person name="Wu C.I."/>
            <person name="Wu G."/>
            <person name="Yamamoto D."/>
            <person name="Yang H.P."/>
            <person name="Yang S.P."/>
            <person name="Yorke J.A."/>
            <person name="Yoshida K."/>
            <person name="Zdobnov E."/>
            <person name="Zhang P."/>
            <person name="Zhang Y."/>
            <person name="Zimin A.V."/>
            <person name="Baldwin J."/>
            <person name="Abdouelleil A."/>
            <person name="Abdulkadir J."/>
            <person name="Abebe A."/>
            <person name="Abera B."/>
            <person name="Abreu J."/>
            <person name="Acer S.C."/>
            <person name="Aftuck L."/>
            <person name="Alexander A."/>
            <person name="An P."/>
            <person name="Anderson E."/>
            <person name="Anderson S."/>
            <person name="Arachi H."/>
            <person name="Azer M."/>
            <person name="Bachantsang P."/>
            <person name="Barry A."/>
            <person name="Bayul T."/>
            <person name="Berlin A."/>
            <person name="Bessette D."/>
            <person name="Bloom T."/>
            <person name="Blye J."/>
            <person name="Boguslavskiy L."/>
            <person name="Bonnet C."/>
            <person name="Boukhgalter B."/>
            <person name="Bourzgui I."/>
            <person name="Brown A."/>
            <person name="Cahill P."/>
            <person name="Channer S."/>
            <person name="Cheshatsang Y."/>
            <person name="Chuda L."/>
            <person name="Citroen M."/>
            <person name="Collymore A."/>
            <person name="Cooke P."/>
            <person name="Costello M."/>
            <person name="D'Aco K."/>
            <person name="Daza R."/>
            <person name="De Haan G."/>
            <person name="DeGray S."/>
            <person name="DeMaso C."/>
            <person name="Dhargay N."/>
            <person name="Dooley K."/>
            <person name="Dooley E."/>
            <person name="Doricent M."/>
            <person name="Dorje P."/>
            <person name="Dorjee K."/>
            <person name="Dupes A."/>
            <person name="Elong R."/>
            <person name="Falk J."/>
            <person name="Farina A."/>
            <person name="Faro S."/>
            <person name="Ferguson D."/>
            <person name="Fisher S."/>
            <person name="Foley C.D."/>
            <person name="Franke A."/>
            <person name="Friedrich D."/>
            <person name="Gadbois L."/>
            <person name="Gearin G."/>
            <person name="Gearin C.R."/>
            <person name="Giannoukos G."/>
            <person name="Goode T."/>
            <person name="Graham J."/>
            <person name="Grandbois E."/>
            <person name="Grewal S."/>
            <person name="Gyaltsen K."/>
            <person name="Hafez N."/>
            <person name="Hagos B."/>
            <person name="Hall J."/>
            <person name="Henson C."/>
            <person name="Hollinger A."/>
            <person name="Honan T."/>
            <person name="Huard M.D."/>
            <person name="Hughes L."/>
            <person name="Hurhula B."/>
            <person name="Husby M.E."/>
            <person name="Kamat A."/>
            <person name="Kanga B."/>
            <person name="Kashin S."/>
            <person name="Khazanovich D."/>
            <person name="Kisner P."/>
            <person name="Lance K."/>
            <person name="Lara M."/>
            <person name="Lee W."/>
            <person name="Lennon N."/>
            <person name="Letendre F."/>
            <person name="LeVine R."/>
            <person name="Lipovsky A."/>
            <person name="Liu X."/>
            <person name="Liu J."/>
            <person name="Liu S."/>
            <person name="Lokyitsang T."/>
            <person name="Lokyitsang Y."/>
            <person name="Lubonja R."/>
            <person name="Lui A."/>
            <person name="MacDonald P."/>
            <person name="Magnisalis V."/>
            <person name="Maru K."/>
            <person name="Matthews C."/>
            <person name="McCusker W."/>
            <person name="McDonough S."/>
            <person name="Mehta T."/>
            <person name="Meldrim J."/>
            <person name="Meneus L."/>
            <person name="Mihai O."/>
            <person name="Mihalev A."/>
            <person name="Mihova T."/>
            <person name="Mittelman R."/>
            <person name="Mlenga V."/>
            <person name="Montmayeur A."/>
            <person name="Mulrain L."/>
            <person name="Navidi A."/>
            <person name="Naylor J."/>
            <person name="Negash T."/>
            <person name="Nguyen T."/>
            <person name="Nguyen N."/>
            <person name="Nicol R."/>
            <person name="Norbu C."/>
            <person name="Norbu N."/>
            <person name="Novod N."/>
            <person name="O'Neill B."/>
            <person name="Osman S."/>
            <person name="Markiewicz E."/>
            <person name="Oyono O.L."/>
            <person name="Patti C."/>
            <person name="Phunkhang P."/>
            <person name="Pierre F."/>
            <person name="Priest M."/>
            <person name="Raghuraman S."/>
            <person name="Rege F."/>
            <person name="Reyes R."/>
            <person name="Rise C."/>
            <person name="Rogov P."/>
            <person name="Ross K."/>
            <person name="Ryan E."/>
            <person name="Settipalli S."/>
            <person name="Shea T."/>
            <person name="Sherpa N."/>
            <person name="Shi L."/>
            <person name="Shih D."/>
            <person name="Sparrow T."/>
            <person name="Spaulding J."/>
            <person name="Stalker J."/>
            <person name="Stange-Thomann N."/>
            <person name="Stavropoulos S."/>
            <person name="Stone C."/>
            <person name="Strader C."/>
            <person name="Tesfaye S."/>
            <person name="Thomson T."/>
            <person name="Thoulutsang Y."/>
            <person name="Thoulutsang D."/>
            <person name="Topham K."/>
            <person name="Topping I."/>
            <person name="Tsamla T."/>
            <person name="Vassiliev H."/>
            <person name="Vo A."/>
            <person name="Wangchuk T."/>
            <person name="Wangdi T."/>
            <person name="Weiand M."/>
            <person name="Wilkinson J."/>
            <person name="Wilson A."/>
            <person name="Yadav S."/>
            <person name="Young G."/>
            <person name="Yu Q."/>
            <person name="Zembek L."/>
            <person name="Zhong D."/>
            <person name="Zimmer A."/>
            <person name="Zwirko Z."/>
            <person name="Jaffe D.B."/>
            <person name="Alvarez P."/>
            <person name="Brockman W."/>
            <person name="Butler J."/>
            <person name="Chin C."/>
            <person name="Gnerre S."/>
            <person name="Grabherr M."/>
            <person name="Kleber M."/>
            <person name="Mauceli E."/>
            <person name="MacCallum I."/>
        </authorList>
    </citation>
    <scope>NUCLEOTIDE SEQUENCE [LARGE SCALE GENOMIC DNA]</scope>
    <source>
        <strain evidence="12">Tucson 15010-1051.87</strain>
    </source>
</reference>
<organism evidence="11 12">
    <name type="scientific">Drosophila virilis</name>
    <name type="common">Fruit fly</name>
    <dbReference type="NCBI Taxonomy" id="7244"/>
    <lineage>
        <taxon>Eukaryota</taxon>
        <taxon>Metazoa</taxon>
        <taxon>Ecdysozoa</taxon>
        <taxon>Arthropoda</taxon>
        <taxon>Hexapoda</taxon>
        <taxon>Insecta</taxon>
        <taxon>Pterygota</taxon>
        <taxon>Neoptera</taxon>
        <taxon>Endopterygota</taxon>
        <taxon>Diptera</taxon>
        <taxon>Brachycera</taxon>
        <taxon>Muscomorpha</taxon>
        <taxon>Ephydroidea</taxon>
        <taxon>Drosophilidae</taxon>
        <taxon>Drosophila</taxon>
    </lineage>
</organism>
<name>B4LQY1_DROVI</name>
<proteinExistence type="predicted"/>
<dbReference type="HOGENOM" id="CLU_001832_1_4_1"/>
<dbReference type="SMART" id="SM00487">
    <property type="entry name" value="DEXDc"/>
    <property type="match status" value="1"/>
</dbReference>
<dbReference type="OrthoDB" id="5600252at2759"/>
<evidence type="ECO:0000256" key="7">
    <source>
        <dbReference type="SAM" id="Coils"/>
    </source>
</evidence>
<keyword evidence="7" id="KW-0175">Coiled coil</keyword>
<dbReference type="SMART" id="SM00490">
    <property type="entry name" value="HELICc"/>
    <property type="match status" value="1"/>
</dbReference>
<dbReference type="Pfam" id="PF04408">
    <property type="entry name" value="WHD_HA2"/>
    <property type="match status" value="1"/>
</dbReference>
<dbReference type="Pfam" id="PF07717">
    <property type="entry name" value="OB_NTP_bind"/>
    <property type="match status" value="1"/>
</dbReference>
<feature type="domain" description="Helicase C-terminal" evidence="10">
    <location>
        <begin position="398"/>
        <end position="572"/>
    </location>
</feature>
<dbReference type="GO" id="GO:0016787">
    <property type="term" value="F:hydrolase activity"/>
    <property type="evidence" value="ECO:0007669"/>
    <property type="project" value="UniProtKB-KW"/>
</dbReference>
<keyword evidence="4" id="KW-0347">Helicase</keyword>
<dbReference type="InterPro" id="IPR011709">
    <property type="entry name" value="DEAD-box_helicase_OB_fold"/>
</dbReference>
<keyword evidence="2" id="KW-0547">Nucleotide-binding</keyword>
<evidence type="ECO:0000256" key="6">
    <source>
        <dbReference type="ARBA" id="ARBA00022884"/>
    </source>
</evidence>
<dbReference type="EMBL" id="CH940649">
    <property type="protein sequence ID" value="EDW64520.1"/>
    <property type="molecule type" value="Genomic_DNA"/>
</dbReference>
<dbReference type="FunFam" id="3.40.50.300:FF:001528">
    <property type="entry name" value="ATP-dependent RNA helicase YTHDC2"/>
    <property type="match status" value="1"/>
</dbReference>
<dbReference type="PROSITE" id="PS51192">
    <property type="entry name" value="HELICASE_ATP_BIND_1"/>
    <property type="match status" value="1"/>
</dbReference>
<dbReference type="SUPFAM" id="SSF52540">
    <property type="entry name" value="P-loop containing nucleoside triphosphate hydrolases"/>
    <property type="match status" value="1"/>
</dbReference>
<evidence type="ECO:0000256" key="2">
    <source>
        <dbReference type="ARBA" id="ARBA00022741"/>
    </source>
</evidence>
<dbReference type="Pfam" id="PF00271">
    <property type="entry name" value="Helicase_C"/>
    <property type="match status" value="1"/>
</dbReference>
<dbReference type="GO" id="GO:0003724">
    <property type="term" value="F:RNA helicase activity"/>
    <property type="evidence" value="ECO:0007669"/>
    <property type="project" value="UniProtKB-EC"/>
</dbReference>
<dbReference type="EC" id="3.6.4.13" evidence="1"/>
<dbReference type="PROSITE" id="PS51194">
    <property type="entry name" value="HELICASE_CTER"/>
    <property type="match status" value="1"/>
</dbReference>
<evidence type="ECO:0000256" key="8">
    <source>
        <dbReference type="SAM" id="MobiDB-lite"/>
    </source>
</evidence>
<sequence>MQRGGRSQSRRDGRPPGLTGKEIGLYYKNLARERKKEAKNENKIKIGCDVSVPPGVLTRVKEYMEQLKAARETGQEQLDAKFQDQFRHLLSVNFDAFIEETKKQNQDLQLRNSSLDAQLEELQRERFQRADFQERYKERMKLPTMSHAAEIIKAVEKNQVLLIVGSTGCGKTTQVPQLLLDDSISKGMGSGCRIVCTQPRRISAITVAERVSYERAEALGHSVGYQIRLESCKPRERASITYCTTGILLQQLQGDPLLHNVSVLLLDEIHERSVETDLLMALLKIILPHRPALKVILMSATVREQDFCNYFNTCPMFRIEGVMHPVEMLYLEDVLALTKYQFDTRKNKRARPRSDQSDHRPMIEPYIRRVRDRYDSKVLEQLRLPCSEGCADIDFIANLIYYICTMKSEGAILVFVPGYSQISELHNTLLNPRLALGQRWRDHLLVYPLHSMLPSVEQQSVFRRAPSGKRKVIISTIIAETSVTIDDVVYVINTGRTKVSSYDIETNIQSLEECWVTHANTQQRKGRAGRVQPGICYNLFSRAREALMSEVPTPEILRSKLESIILSLKLLHIDDPYAFFPTMIDAPAQKAVSTAINLLNRIEALDNHGQLTPLGMHLARMPIDPQMGKMILISALFRCLDPITSVAAALSYKSPFYTPMDKEQRVDEAKRRLSQNMRSDHIMLHYTICGYRESRQAHRDRDFCYNNFLSKMTLQQLERMKQQFSELLYNSKFLTSTNCMDESSNMNSEKIPLLRAIIGGGLYPNMAHLCTSRQIKNRVRAIHKMFTDDGRRVNFHPSSVNSGKSGFDSNYFVYFQRQKSTDLFLLDATMVFPMALIIFGDGVESGVIDSTHYISVAKTYYFKCNPETAAVVIDLRTSLELLLLEKALYPAPIKENSDAYKLIRAIELLLSIDDKIGEDYDLMSADEIDDI</sequence>
<dbReference type="FunFam" id="1.20.120.1080:FF:000002">
    <property type="entry name" value="Putative ATP-dependent RNA helicase DHX36"/>
    <property type="match status" value="1"/>
</dbReference>
<dbReference type="SMR" id="B4LQY1"/>
<dbReference type="InterPro" id="IPR002464">
    <property type="entry name" value="DNA/RNA_helicase_DEAH_CS"/>
</dbReference>
<dbReference type="PANTHER" id="PTHR18934">
    <property type="entry name" value="ATP-DEPENDENT RNA HELICASE"/>
    <property type="match status" value="1"/>
</dbReference>
<dbReference type="FunFam" id="3.40.50.300:FF:001627">
    <property type="entry name" value="Nuclear DNA helicase II"/>
    <property type="match status" value="1"/>
</dbReference>
<evidence type="ECO:0000313" key="11">
    <source>
        <dbReference type="EMBL" id="EDW64520.1"/>
    </source>
</evidence>
<dbReference type="GO" id="GO:0005737">
    <property type="term" value="C:cytoplasm"/>
    <property type="evidence" value="ECO:0007669"/>
    <property type="project" value="TreeGrafter"/>
</dbReference>
<dbReference type="Proteomes" id="UP000008792">
    <property type="component" value="Unassembled WGS sequence"/>
</dbReference>
<dbReference type="InterPro" id="IPR001650">
    <property type="entry name" value="Helicase_C-like"/>
</dbReference>
<dbReference type="GO" id="GO:0002151">
    <property type="term" value="F:G-quadruplex RNA binding"/>
    <property type="evidence" value="ECO:0007669"/>
    <property type="project" value="TreeGrafter"/>
</dbReference>
<evidence type="ECO:0000313" key="12">
    <source>
        <dbReference type="Proteomes" id="UP000008792"/>
    </source>
</evidence>
<evidence type="ECO:0000256" key="3">
    <source>
        <dbReference type="ARBA" id="ARBA00022801"/>
    </source>
</evidence>
<keyword evidence="5" id="KW-0067">ATP-binding</keyword>
<dbReference type="InterPro" id="IPR048333">
    <property type="entry name" value="HA2_WH"/>
</dbReference>
<evidence type="ECO:0000256" key="4">
    <source>
        <dbReference type="ARBA" id="ARBA00022806"/>
    </source>
</evidence>
<dbReference type="SMART" id="SM00847">
    <property type="entry name" value="HA2"/>
    <property type="match status" value="1"/>
</dbReference>
<dbReference type="AlphaFoldDB" id="B4LQY1"/>
<dbReference type="eggNOG" id="KOG0920">
    <property type="taxonomic scope" value="Eukaryota"/>
</dbReference>
<protein>
    <recommendedName>
        <fullName evidence="1">RNA helicase</fullName>
        <ecNumber evidence="1">3.6.4.13</ecNumber>
    </recommendedName>
</protein>